<feature type="domain" description="Transketolase-like C-terminal" evidence="7">
    <location>
        <begin position="81"/>
        <end position="175"/>
    </location>
</feature>
<proteinExistence type="predicted"/>
<reference evidence="8" key="2">
    <citation type="submission" date="2020-09" db="EMBL/GenBank/DDBJ databases">
        <authorList>
            <person name="Sun Q."/>
            <person name="Ohkuma M."/>
        </authorList>
    </citation>
    <scope>NUCLEOTIDE SEQUENCE</scope>
    <source>
        <strain evidence="8">JCM 4386</strain>
    </source>
</reference>
<keyword evidence="5" id="KW-0786">Thiamine pyrophosphate</keyword>
<dbReference type="Pfam" id="PF00456">
    <property type="entry name" value="Transketolase_N"/>
    <property type="match status" value="1"/>
</dbReference>
<dbReference type="InterPro" id="IPR033247">
    <property type="entry name" value="Transketolase_fam"/>
</dbReference>
<dbReference type="GO" id="GO:0005829">
    <property type="term" value="C:cytosol"/>
    <property type="evidence" value="ECO:0007669"/>
    <property type="project" value="TreeGrafter"/>
</dbReference>
<evidence type="ECO:0000259" key="6">
    <source>
        <dbReference type="Pfam" id="PF00456"/>
    </source>
</evidence>
<evidence type="ECO:0000313" key="9">
    <source>
        <dbReference type="Proteomes" id="UP000606194"/>
    </source>
</evidence>
<dbReference type="InterPro" id="IPR005474">
    <property type="entry name" value="Transketolase_N"/>
</dbReference>
<name>A0A918G4R7_9ACTN</name>
<dbReference type="EMBL" id="BMTL01000035">
    <property type="protein sequence ID" value="GGS18747.1"/>
    <property type="molecule type" value="Genomic_DNA"/>
</dbReference>
<evidence type="ECO:0000256" key="3">
    <source>
        <dbReference type="ARBA" id="ARBA00022723"/>
    </source>
</evidence>
<feature type="domain" description="Transketolase N-terminal" evidence="6">
    <location>
        <begin position="33"/>
        <end position="75"/>
    </location>
</feature>
<keyword evidence="3" id="KW-0479">Metal-binding</keyword>
<evidence type="ECO:0000313" key="8">
    <source>
        <dbReference type="EMBL" id="GGS18747.1"/>
    </source>
</evidence>
<dbReference type="InterPro" id="IPR055152">
    <property type="entry name" value="Transketolase-like_C_2"/>
</dbReference>
<dbReference type="Proteomes" id="UP000606194">
    <property type="component" value="Unassembled WGS sequence"/>
</dbReference>
<keyword evidence="2" id="KW-0808">Transferase</keyword>
<comment type="caution">
    <text evidence="8">The sequence shown here is derived from an EMBL/GenBank/DDBJ whole genome shotgun (WGS) entry which is preliminary data.</text>
</comment>
<reference evidence="8" key="1">
    <citation type="journal article" date="2014" name="Int. J. Syst. Evol. Microbiol.">
        <title>Complete genome sequence of Corynebacterium casei LMG S-19264T (=DSM 44701T), isolated from a smear-ripened cheese.</title>
        <authorList>
            <consortium name="US DOE Joint Genome Institute (JGI-PGF)"/>
            <person name="Walter F."/>
            <person name="Albersmeier A."/>
            <person name="Kalinowski J."/>
            <person name="Ruckert C."/>
        </authorList>
    </citation>
    <scope>NUCLEOTIDE SEQUENCE</scope>
    <source>
        <strain evidence="8">JCM 4386</strain>
    </source>
</reference>
<dbReference type="GO" id="GO:0004802">
    <property type="term" value="F:transketolase activity"/>
    <property type="evidence" value="ECO:0007669"/>
    <property type="project" value="TreeGrafter"/>
</dbReference>
<accession>A0A918G4R7</accession>
<dbReference type="InterPro" id="IPR009014">
    <property type="entry name" value="Transketo_C/PFOR_II"/>
</dbReference>
<dbReference type="GO" id="GO:0046872">
    <property type="term" value="F:metal ion binding"/>
    <property type="evidence" value="ECO:0007669"/>
    <property type="project" value="UniProtKB-KW"/>
</dbReference>
<keyword evidence="9" id="KW-1185">Reference proteome</keyword>
<dbReference type="PANTHER" id="PTHR43522">
    <property type="entry name" value="TRANSKETOLASE"/>
    <property type="match status" value="1"/>
</dbReference>
<organism evidence="8 9">
    <name type="scientific">Streptomyces humidus</name>
    <dbReference type="NCBI Taxonomy" id="52259"/>
    <lineage>
        <taxon>Bacteria</taxon>
        <taxon>Bacillati</taxon>
        <taxon>Actinomycetota</taxon>
        <taxon>Actinomycetes</taxon>
        <taxon>Kitasatosporales</taxon>
        <taxon>Streptomycetaceae</taxon>
        <taxon>Streptomyces</taxon>
    </lineage>
</organism>
<dbReference type="AlphaFoldDB" id="A0A918G4R7"/>
<gene>
    <name evidence="8" type="ORF">GCM10010269_67280</name>
</gene>
<comment type="cofactor">
    <cofactor evidence="1">
        <name>thiamine diphosphate</name>
        <dbReference type="ChEBI" id="CHEBI:58937"/>
    </cofactor>
</comment>
<evidence type="ECO:0000256" key="2">
    <source>
        <dbReference type="ARBA" id="ARBA00022679"/>
    </source>
</evidence>
<dbReference type="PANTHER" id="PTHR43522:SF2">
    <property type="entry name" value="TRANSKETOLASE 1-RELATED"/>
    <property type="match status" value="1"/>
</dbReference>
<protein>
    <submittedName>
        <fullName evidence="8">Uncharacterized protein</fullName>
    </submittedName>
</protein>
<dbReference type="GO" id="GO:0006098">
    <property type="term" value="P:pentose-phosphate shunt"/>
    <property type="evidence" value="ECO:0007669"/>
    <property type="project" value="TreeGrafter"/>
</dbReference>
<keyword evidence="4" id="KW-0460">Magnesium</keyword>
<evidence type="ECO:0000256" key="4">
    <source>
        <dbReference type="ARBA" id="ARBA00022842"/>
    </source>
</evidence>
<evidence type="ECO:0000259" key="7">
    <source>
        <dbReference type="Pfam" id="PF22613"/>
    </source>
</evidence>
<dbReference type="SUPFAM" id="SSF52922">
    <property type="entry name" value="TK C-terminal domain-like"/>
    <property type="match status" value="1"/>
</dbReference>
<sequence>MNASAQPIRPRPIEDFLKMSTQPPNGIEWPAVDRRAVGTARLPAADAVRRAGDGRPGTAMSPAPVAYTIFRGRRTCCSSPTGSEVRLAVAAREAPEGGGTGARVVSMPSMEWFEGQPRECRDSVLPPSVKARVAVEAGVGLTWRRFVGDAGRLAPLERFGASADAGTLFAAHGFTAGNVAGAAGESPAAARG</sequence>
<dbReference type="Pfam" id="PF22613">
    <property type="entry name" value="Transketolase_C_1"/>
    <property type="match status" value="1"/>
</dbReference>
<evidence type="ECO:0000256" key="1">
    <source>
        <dbReference type="ARBA" id="ARBA00001964"/>
    </source>
</evidence>
<evidence type="ECO:0000256" key="5">
    <source>
        <dbReference type="ARBA" id="ARBA00023052"/>
    </source>
</evidence>
<dbReference type="Gene3D" id="3.40.50.920">
    <property type="match status" value="1"/>
</dbReference>